<sequence length="894" mass="93736">MNPSTAVLLNSPALNALNRKQLVSLCKRFHIKASGKNADLVAKLQTFAKTLPDAVADSPDSSTATHLAGNSTPYHSSSDDSETASSSPFKRPTMASSRVDESWSTLQEKDEEEVGTCIGTNSSRNVENERASSSVALSSPEPSVSRAMYPSVSREESAIQRNPTTPAADIEMDEEEFEVLAAVSPKKQTIRLPSMAFAASPIKRLSAATSLSTRSPIPGAFPSLTNHDVQSGKSDQSSFSPSPFVFGSPRHSVRNNAFMTPVLTAATSQTPGAVDAKLSSEATSVSVGLSMREIMEAELKKRVEEKASKGELVRGPGLLSSLTGISSLGRADGKKRRFDDAHEREFAKMTSIADHYAARRPGQSITLSSVSSSATLQKKSTAQRRPSSITHRPSLIVNSNGRAHRPKISPQASTEDDSGRAIKKTRFSVLEPVQVPNSDVSSESSTAAVQHAESIKRELGDKSEVEADIQRERERTRRKLAIAKARRSSLAAERGGRSSLASTPKTLPPKVNASRLVFLQTGMDAVKKGVSSLARSMPDSTISPSFTLQSPAKENSVTVAKGFRTLSSSTKPAPSSSAAAPKAASATLPNKSSSNASRAPIPTFNASSRSSSIRSGLAVSSTLHVPTNTPSISRSASRLFAPTASSLARQAGAKTPSTTLPSSSSSSSLAIRSKDPAALSSKRPTIPTMKRSPSGLLPQCQVQAQGNILPAAGDSTPRPISLYPTLPFDTAPSMLGTFPSHSSPNGLVSAPSVGLPDFYQSPSRDRLKAQPTARLSALQPRLAGSTPIRKKRSTMSAQSVGKPSGLSHRAIIASSVGSSGDGNGSTPSSARIMTGRKPRSSLSISVSAAKARARAQARARGRASVPNVGMSTSDTSVDANEAGGRSDRLSLAGV</sequence>
<feature type="compositionally biased region" description="Low complexity" evidence="1">
    <location>
        <begin position="131"/>
        <end position="145"/>
    </location>
</feature>
<feature type="region of interest" description="Disordered" evidence="1">
    <location>
        <begin position="535"/>
        <end position="554"/>
    </location>
</feature>
<dbReference type="AlphaFoldDB" id="A0A0F7SVT1"/>
<feature type="region of interest" description="Disordered" evidence="1">
    <location>
        <begin position="54"/>
        <end position="145"/>
    </location>
</feature>
<feature type="region of interest" description="Disordered" evidence="1">
    <location>
        <begin position="566"/>
        <end position="610"/>
    </location>
</feature>
<name>A0A0F7SVT1_PHARH</name>
<feature type="compositionally biased region" description="Polar residues" evidence="1">
    <location>
        <begin position="383"/>
        <end position="401"/>
    </location>
</feature>
<feature type="region of interest" description="Disordered" evidence="1">
    <location>
        <begin position="647"/>
        <end position="695"/>
    </location>
</feature>
<feature type="region of interest" description="Disordered" evidence="1">
    <location>
        <begin position="483"/>
        <end position="507"/>
    </location>
</feature>
<feature type="compositionally biased region" description="Basic residues" evidence="1">
    <location>
        <begin position="851"/>
        <end position="861"/>
    </location>
</feature>
<proteinExistence type="predicted"/>
<evidence type="ECO:0008006" key="3">
    <source>
        <dbReference type="Google" id="ProtNLM"/>
    </source>
</evidence>
<feature type="compositionally biased region" description="Polar residues" evidence="1">
    <location>
        <begin position="538"/>
        <end position="554"/>
    </location>
</feature>
<evidence type="ECO:0000256" key="1">
    <source>
        <dbReference type="SAM" id="MobiDB-lite"/>
    </source>
</evidence>
<feature type="compositionally biased region" description="Low complexity" evidence="1">
    <location>
        <begin position="364"/>
        <end position="380"/>
    </location>
</feature>
<protein>
    <recommendedName>
        <fullName evidence="3">SAP domain-containing protein</fullName>
    </recommendedName>
</protein>
<feature type="compositionally biased region" description="Low complexity" evidence="1">
    <location>
        <begin position="655"/>
        <end position="669"/>
    </location>
</feature>
<feature type="compositionally biased region" description="Polar residues" evidence="1">
    <location>
        <begin position="869"/>
        <end position="878"/>
    </location>
</feature>
<accession>A0A0F7SVT1</accession>
<feature type="compositionally biased region" description="Low complexity" evidence="1">
    <location>
        <begin position="566"/>
        <end position="589"/>
    </location>
</feature>
<evidence type="ECO:0000313" key="2">
    <source>
        <dbReference type="EMBL" id="CED84685.1"/>
    </source>
</evidence>
<dbReference type="EMBL" id="LN483166">
    <property type="protein sequence ID" value="CED84685.1"/>
    <property type="molecule type" value="Genomic_DNA"/>
</dbReference>
<feature type="compositionally biased region" description="Polar residues" evidence="1">
    <location>
        <begin position="59"/>
        <end position="75"/>
    </location>
</feature>
<feature type="region of interest" description="Disordered" evidence="1">
    <location>
        <begin position="435"/>
        <end position="455"/>
    </location>
</feature>
<organism evidence="2">
    <name type="scientific">Phaffia rhodozyma</name>
    <name type="common">Yeast</name>
    <name type="synonym">Xanthophyllomyces dendrorhous</name>
    <dbReference type="NCBI Taxonomy" id="264483"/>
    <lineage>
        <taxon>Eukaryota</taxon>
        <taxon>Fungi</taxon>
        <taxon>Dikarya</taxon>
        <taxon>Basidiomycota</taxon>
        <taxon>Agaricomycotina</taxon>
        <taxon>Tremellomycetes</taxon>
        <taxon>Cystofilobasidiales</taxon>
        <taxon>Mrakiaceae</taxon>
        <taxon>Phaffia</taxon>
    </lineage>
</organism>
<feature type="region of interest" description="Disordered" evidence="1">
    <location>
        <begin position="364"/>
        <end position="420"/>
    </location>
</feature>
<reference evidence="2" key="1">
    <citation type="submission" date="2014-08" db="EMBL/GenBank/DDBJ databases">
        <authorList>
            <person name="Sharma Rahul"/>
            <person name="Thines Marco"/>
        </authorList>
    </citation>
    <scope>NUCLEOTIDE SEQUENCE</scope>
</reference>
<feature type="compositionally biased region" description="Polar residues" evidence="1">
    <location>
        <begin position="435"/>
        <end position="448"/>
    </location>
</feature>
<feature type="region of interest" description="Disordered" evidence="1">
    <location>
        <begin position="759"/>
        <end position="894"/>
    </location>
</feature>